<comment type="catalytic activity">
    <reaction evidence="3">
        <text>N(6)-[(R)-lipoyl]-L-lysyl-[protein] + 3-methyl-2-oxobutanoate + H(+) = N(6)-[(R)-S(8)-2-methylpropanoyldihydrolipoyl]-L-lysyl-[protein] + CO2</text>
        <dbReference type="Rhea" id="RHEA:13457"/>
        <dbReference type="Rhea" id="RHEA-COMP:10474"/>
        <dbReference type="Rhea" id="RHEA-COMP:10497"/>
        <dbReference type="ChEBI" id="CHEBI:11851"/>
        <dbReference type="ChEBI" id="CHEBI:15378"/>
        <dbReference type="ChEBI" id="CHEBI:16526"/>
        <dbReference type="ChEBI" id="CHEBI:83099"/>
        <dbReference type="ChEBI" id="CHEBI:83142"/>
        <dbReference type="EC" id="1.2.4.4"/>
    </reaction>
    <physiologicalReaction direction="left-to-right" evidence="3">
        <dbReference type="Rhea" id="RHEA:13458"/>
    </physiologicalReaction>
</comment>
<keyword evidence="2" id="KW-0560">Oxidoreductase</keyword>
<dbReference type="Proteomes" id="UP000001449">
    <property type="component" value="Chromosome 2"/>
</dbReference>
<reference evidence="5 6" key="1">
    <citation type="journal article" date="2004" name="Science">
        <title>The genome of the diatom Thalassiosira pseudonana: ecology, evolution, and metabolism.</title>
        <authorList>
            <person name="Armbrust E.V."/>
            <person name="Berges J.A."/>
            <person name="Bowler C."/>
            <person name="Green B.R."/>
            <person name="Martinez D."/>
            <person name="Putnam N.H."/>
            <person name="Zhou S."/>
            <person name="Allen A.E."/>
            <person name="Apt K.E."/>
            <person name="Bechner M."/>
            <person name="Brzezinski M.A."/>
            <person name="Chaal B.K."/>
            <person name="Chiovitti A."/>
            <person name="Davis A.K."/>
            <person name="Demarest M.S."/>
            <person name="Detter J.C."/>
            <person name="Glavina T."/>
            <person name="Goodstein D."/>
            <person name="Hadi M.Z."/>
            <person name="Hellsten U."/>
            <person name="Hildebrand M."/>
            <person name="Jenkins B.D."/>
            <person name="Jurka J."/>
            <person name="Kapitonov V.V."/>
            <person name="Kroger N."/>
            <person name="Lau W.W."/>
            <person name="Lane T.W."/>
            <person name="Larimer F.W."/>
            <person name="Lippmeier J.C."/>
            <person name="Lucas S."/>
            <person name="Medina M."/>
            <person name="Montsant A."/>
            <person name="Obornik M."/>
            <person name="Parker M.S."/>
            <person name="Palenik B."/>
            <person name="Pazour G.J."/>
            <person name="Richardson P.M."/>
            <person name="Rynearson T.A."/>
            <person name="Saito M.A."/>
            <person name="Schwartz D.C."/>
            <person name="Thamatrakoln K."/>
            <person name="Valentin K."/>
            <person name="Vardi A."/>
            <person name="Wilkerson F.P."/>
            <person name="Rokhsar D.S."/>
        </authorList>
    </citation>
    <scope>NUCLEOTIDE SEQUENCE [LARGE SCALE GENOMIC DNA]</scope>
    <source>
        <strain evidence="5 6">CCMP1335</strain>
    </source>
</reference>
<proteinExistence type="predicted"/>
<protein>
    <recommendedName>
        <fullName evidence="4">Transketolase-like pyrimidine-binding domain-containing protein</fullName>
    </recommendedName>
</protein>
<accession>B8BUT0</accession>
<dbReference type="STRING" id="35128.B8BUT0"/>
<sequence>MVMIHLYHTHRAATLQTALRASFSSTSSDINPTTGILERLQKQAQSDILALPECKARSDLYNFLSSKAGIPPQHPHTILDITPPKLPSSGYKHVLTQPQILMSLDAAMATFHLHVESRIAALCAQGFYTIGPCGEEMLASIGFALDPHVDAMALHYRHLSVSVVRQLRLGKKSLEDIILDRARGYVVSKLDPVTGGVHCAIGSAIDPSIDDNGGGDYVVTSTLASQCPPAVGRALGFSVADTIFQRNNPPSKKQVSFVTVGDGSIHNAHFLSAFNLARHARYRRTKCPVVFGVSDNGLSISYSTDGYADFLFTKSQSNPQATKQRDGIPLFKANGSDMFDVYDKTMQATAYSRKNSAPALVLYQALIRRFGHAATDRQHAYLDASVVDRMAESDVVASGIVQAVEQWSALTYSEALDRFHEIGQVVKRSFISAAEEPKITKRDDMIDRVSQLMMSVPRLPSDILVSSASDMFHSIQSDVKPTEREKRDVMRKQMTRCIGEAMESNVNVVYIGEDVKHGGYYLVTDGLASRFPGRVIDFPPDETTLLGAAMGFSHVGLVPIVEIPYAKYLDCGADMFYELAISNWLTNKQRPNGMIVRVQGFDKGVFGGNFHTHNMLSHIPPGVDVVCYSNGEDYVRGMRNAIVQAQSGRVVVVVDCTNLLNLRHLHSKDRGWETAYPTSKGNGMMSFHDVRQFGSTGKHLIVTYGNGVVTALRARRQLAEQQGISEDEIDIIDCPYLSDVPDGLREILSRDQYSDGAILFADICKEGPGSNPLSSMIMALRKDNLLPAKWGFKCEQSQKKSFANSSANSDNDEF</sequence>
<dbReference type="InterPro" id="IPR005475">
    <property type="entry name" value="Transketolase-like_Pyr-bd"/>
</dbReference>
<dbReference type="Pfam" id="PF02779">
    <property type="entry name" value="Transket_pyr"/>
    <property type="match status" value="1"/>
</dbReference>
<dbReference type="AlphaFoldDB" id="B8BUT0"/>
<dbReference type="PaxDb" id="35128-Thaps21344"/>
<dbReference type="SMART" id="SM00861">
    <property type="entry name" value="Transket_pyr"/>
    <property type="match status" value="1"/>
</dbReference>
<dbReference type="InterPro" id="IPR001017">
    <property type="entry name" value="DH_E1"/>
</dbReference>
<dbReference type="OMA" id="QCPPAVG"/>
<dbReference type="Gene3D" id="3.40.50.970">
    <property type="match status" value="2"/>
</dbReference>
<feature type="domain" description="Transketolase-like pyrimidine-binding" evidence="4">
    <location>
        <begin position="488"/>
        <end position="662"/>
    </location>
</feature>
<keyword evidence="6" id="KW-1185">Reference proteome</keyword>
<dbReference type="GO" id="GO:0003863">
    <property type="term" value="F:branched-chain 2-oxo acid dehydrogenase activity"/>
    <property type="evidence" value="ECO:0007669"/>
    <property type="project" value="UniProtKB-EC"/>
</dbReference>
<reference evidence="5 6" key="2">
    <citation type="journal article" date="2008" name="Nature">
        <title>The Phaeodactylum genome reveals the evolutionary history of diatom genomes.</title>
        <authorList>
            <person name="Bowler C."/>
            <person name="Allen A.E."/>
            <person name="Badger J.H."/>
            <person name="Grimwood J."/>
            <person name="Jabbari K."/>
            <person name="Kuo A."/>
            <person name="Maheswari U."/>
            <person name="Martens C."/>
            <person name="Maumus F."/>
            <person name="Otillar R.P."/>
            <person name="Rayko E."/>
            <person name="Salamov A."/>
            <person name="Vandepoele K."/>
            <person name="Beszteri B."/>
            <person name="Gruber A."/>
            <person name="Heijde M."/>
            <person name="Katinka M."/>
            <person name="Mock T."/>
            <person name="Valentin K."/>
            <person name="Verret F."/>
            <person name="Berges J.A."/>
            <person name="Brownlee C."/>
            <person name="Cadoret J.P."/>
            <person name="Chiovitti A."/>
            <person name="Choi C.J."/>
            <person name="Coesel S."/>
            <person name="De Martino A."/>
            <person name="Detter J.C."/>
            <person name="Durkin C."/>
            <person name="Falciatore A."/>
            <person name="Fournet J."/>
            <person name="Haruta M."/>
            <person name="Huysman M.J."/>
            <person name="Jenkins B.D."/>
            <person name="Jiroutova K."/>
            <person name="Jorgensen R.E."/>
            <person name="Joubert Y."/>
            <person name="Kaplan A."/>
            <person name="Kroger N."/>
            <person name="Kroth P.G."/>
            <person name="La Roche J."/>
            <person name="Lindquist E."/>
            <person name="Lommer M."/>
            <person name="Martin-Jezequel V."/>
            <person name="Lopez P.J."/>
            <person name="Lucas S."/>
            <person name="Mangogna M."/>
            <person name="McGinnis K."/>
            <person name="Medlin L.K."/>
            <person name="Montsant A."/>
            <person name="Oudot-Le Secq M.P."/>
            <person name="Napoli C."/>
            <person name="Obornik M."/>
            <person name="Parker M.S."/>
            <person name="Petit J.L."/>
            <person name="Porcel B.M."/>
            <person name="Poulsen N."/>
            <person name="Robison M."/>
            <person name="Rychlewski L."/>
            <person name="Rynearson T.A."/>
            <person name="Schmutz J."/>
            <person name="Shapiro H."/>
            <person name="Siaut M."/>
            <person name="Stanley M."/>
            <person name="Sussman M.R."/>
            <person name="Taylor A.R."/>
            <person name="Vardi A."/>
            <person name="von Dassow P."/>
            <person name="Vyverman W."/>
            <person name="Willis A."/>
            <person name="Wyrwicz L.S."/>
            <person name="Rokhsar D.S."/>
            <person name="Weissenbach J."/>
            <person name="Armbrust E.V."/>
            <person name="Green B.R."/>
            <person name="Van de Peer Y."/>
            <person name="Grigoriev I.V."/>
        </authorList>
    </citation>
    <scope>NUCLEOTIDE SEQUENCE [LARGE SCALE GENOMIC DNA]</scope>
    <source>
        <strain evidence="5 6">CCMP1335</strain>
    </source>
</reference>
<evidence type="ECO:0000256" key="2">
    <source>
        <dbReference type="ARBA" id="ARBA00023002"/>
    </source>
</evidence>
<evidence type="ECO:0000313" key="5">
    <source>
        <dbReference type="EMBL" id="EED95340.1"/>
    </source>
</evidence>
<dbReference type="InterPro" id="IPR029061">
    <property type="entry name" value="THDP-binding"/>
</dbReference>
<evidence type="ECO:0000256" key="1">
    <source>
        <dbReference type="ARBA" id="ARBA00001964"/>
    </source>
</evidence>
<comment type="cofactor">
    <cofactor evidence="1">
        <name>thiamine diphosphate</name>
        <dbReference type="ChEBI" id="CHEBI:58937"/>
    </cofactor>
</comment>
<dbReference type="InParanoid" id="B8BUT0"/>
<dbReference type="GO" id="GO:0009083">
    <property type="term" value="P:branched-chain amino acid catabolic process"/>
    <property type="evidence" value="ECO:0000318"/>
    <property type="project" value="GO_Central"/>
</dbReference>
<dbReference type="EMBL" id="CM000639">
    <property type="protein sequence ID" value="EED95340.1"/>
    <property type="molecule type" value="Genomic_DNA"/>
</dbReference>
<dbReference type="SUPFAM" id="SSF52518">
    <property type="entry name" value="Thiamin diphosphate-binding fold (THDP-binding)"/>
    <property type="match status" value="2"/>
</dbReference>
<evidence type="ECO:0000313" key="6">
    <source>
        <dbReference type="Proteomes" id="UP000001449"/>
    </source>
</evidence>
<gene>
    <name evidence="5" type="ORF">THAPSDRAFT_21344</name>
</gene>
<evidence type="ECO:0000256" key="3">
    <source>
        <dbReference type="ARBA" id="ARBA00051764"/>
    </source>
</evidence>
<evidence type="ECO:0000259" key="4">
    <source>
        <dbReference type="SMART" id="SM00861"/>
    </source>
</evidence>
<dbReference type="PANTHER" id="PTHR42980:SF1">
    <property type="entry name" value="2-OXOISOVALERATE DEHYDROGENASE SUBUNIT BETA, MITOCHONDRIAL"/>
    <property type="match status" value="1"/>
</dbReference>
<organism evidence="5 6">
    <name type="scientific">Thalassiosira pseudonana</name>
    <name type="common">Marine diatom</name>
    <name type="synonym">Cyclotella nana</name>
    <dbReference type="NCBI Taxonomy" id="35128"/>
    <lineage>
        <taxon>Eukaryota</taxon>
        <taxon>Sar</taxon>
        <taxon>Stramenopiles</taxon>
        <taxon>Ochrophyta</taxon>
        <taxon>Bacillariophyta</taxon>
        <taxon>Coscinodiscophyceae</taxon>
        <taxon>Thalassiosirophycidae</taxon>
        <taxon>Thalassiosirales</taxon>
        <taxon>Thalassiosiraceae</taxon>
        <taxon>Thalassiosira</taxon>
    </lineage>
</organism>
<dbReference type="RefSeq" id="XP_002287897.1">
    <property type="nucleotide sequence ID" value="XM_002287861.1"/>
</dbReference>
<dbReference type="eggNOG" id="KOG1182">
    <property type="taxonomic scope" value="Eukaryota"/>
</dbReference>
<dbReference type="GeneID" id="7446632"/>
<dbReference type="KEGG" id="tps:THAPSDRAFT_21344"/>
<dbReference type="GO" id="GO:0007584">
    <property type="term" value="P:response to nutrient"/>
    <property type="evidence" value="ECO:0000318"/>
    <property type="project" value="GO_Central"/>
</dbReference>
<dbReference type="HOGENOM" id="CLU_347015_0_0_1"/>
<name>B8BUT0_THAPS</name>
<dbReference type="PANTHER" id="PTHR42980">
    <property type="entry name" value="2-OXOISOVALERATE DEHYDROGENASE SUBUNIT BETA-RELATED"/>
    <property type="match status" value="1"/>
</dbReference>
<dbReference type="Pfam" id="PF00676">
    <property type="entry name" value="E1_dh"/>
    <property type="match status" value="1"/>
</dbReference>